<dbReference type="EMBL" id="SSSN01000003">
    <property type="protein sequence ID" value="THG35344.1"/>
    <property type="molecule type" value="Genomic_DNA"/>
</dbReference>
<dbReference type="RefSeq" id="WP_136422678.1">
    <property type="nucleotide sequence ID" value="NZ_SSSN01000003.1"/>
</dbReference>
<organism evidence="1 2">
    <name type="scientific">Orlajensenia flava</name>
    <dbReference type="NCBI Taxonomy" id="2565934"/>
    <lineage>
        <taxon>Bacteria</taxon>
        <taxon>Bacillati</taxon>
        <taxon>Actinomycetota</taxon>
        <taxon>Actinomycetes</taxon>
        <taxon>Micrococcales</taxon>
        <taxon>Microbacteriaceae</taxon>
        <taxon>Orlajensenia</taxon>
    </lineage>
</organism>
<reference evidence="1 2" key="1">
    <citation type="submission" date="2019-04" db="EMBL/GenBank/DDBJ databases">
        <authorList>
            <person name="Jiang L."/>
        </authorList>
    </citation>
    <scope>NUCLEOTIDE SEQUENCE [LARGE SCALE GENOMIC DNA]</scope>
    <source>
        <strain evidence="1 2">YIM 131861</strain>
    </source>
</reference>
<dbReference type="Proteomes" id="UP000307380">
    <property type="component" value="Unassembled WGS sequence"/>
</dbReference>
<name>A0A4S4FXN4_9MICO</name>
<dbReference type="AlphaFoldDB" id="A0A4S4FXN4"/>
<evidence type="ECO:0000313" key="2">
    <source>
        <dbReference type="Proteomes" id="UP000307380"/>
    </source>
</evidence>
<proteinExistence type="predicted"/>
<comment type="caution">
    <text evidence="1">The sequence shown here is derived from an EMBL/GenBank/DDBJ whole genome shotgun (WGS) entry which is preliminary data.</text>
</comment>
<accession>A0A4S4FXN4</accession>
<protein>
    <submittedName>
        <fullName evidence="1">Uncharacterized protein</fullName>
    </submittedName>
</protein>
<evidence type="ECO:0000313" key="1">
    <source>
        <dbReference type="EMBL" id="THG35344.1"/>
    </source>
</evidence>
<sequence length="155" mass="17215">MAPWDPIPYPDADTTAALGGMTWAAIRLEAVAYRLAAILSRDSIDLAKRSVSDLKKDARKTLPGEPTQCETAALEWLGHTATALETRNYVLHSDLTTWFLDIDRDPTLTRSALVNRRFKKAHGVDVATFVKIAADFDAMYAAWPDIERGLLNSRI</sequence>
<keyword evidence="2" id="KW-1185">Reference proteome</keyword>
<gene>
    <name evidence="1" type="ORF">E6C70_04610</name>
</gene>